<protein>
    <submittedName>
        <fullName evidence="2">Uncharacterized protein</fullName>
    </submittedName>
</protein>
<feature type="compositionally biased region" description="Basic and acidic residues" evidence="1">
    <location>
        <begin position="123"/>
        <end position="132"/>
    </location>
</feature>
<evidence type="ECO:0000313" key="3">
    <source>
        <dbReference type="Proteomes" id="UP000053259"/>
    </source>
</evidence>
<name>A0A0D2ASU7_9PEZI</name>
<gene>
    <name evidence="2" type="ORF">PV09_00423</name>
</gene>
<feature type="region of interest" description="Disordered" evidence="1">
    <location>
        <begin position="29"/>
        <end position="132"/>
    </location>
</feature>
<proteinExistence type="predicted"/>
<dbReference type="AlphaFoldDB" id="A0A0D2ASU7"/>
<dbReference type="GeneID" id="27308396"/>
<dbReference type="HOGENOM" id="CLU_1918682_0_0_1"/>
<accession>A0A0D2ASU7</accession>
<dbReference type="Proteomes" id="UP000053259">
    <property type="component" value="Unassembled WGS sequence"/>
</dbReference>
<feature type="compositionally biased region" description="Basic and acidic residues" evidence="1">
    <location>
        <begin position="65"/>
        <end position="80"/>
    </location>
</feature>
<reference evidence="2 3" key="1">
    <citation type="submission" date="2015-01" db="EMBL/GenBank/DDBJ databases">
        <title>The Genome Sequence of Ochroconis gallopava CBS43764.</title>
        <authorList>
            <consortium name="The Broad Institute Genomics Platform"/>
            <person name="Cuomo C."/>
            <person name="de Hoog S."/>
            <person name="Gorbushina A."/>
            <person name="Stielow B."/>
            <person name="Teixiera M."/>
            <person name="Abouelleil A."/>
            <person name="Chapman S.B."/>
            <person name="Priest M."/>
            <person name="Young S.K."/>
            <person name="Wortman J."/>
            <person name="Nusbaum C."/>
            <person name="Birren B."/>
        </authorList>
    </citation>
    <scope>NUCLEOTIDE SEQUENCE [LARGE SCALE GENOMIC DNA]</scope>
    <source>
        <strain evidence="2 3">CBS 43764</strain>
    </source>
</reference>
<dbReference type="InParanoid" id="A0A0D2ASU7"/>
<organism evidence="2 3">
    <name type="scientific">Verruconis gallopava</name>
    <dbReference type="NCBI Taxonomy" id="253628"/>
    <lineage>
        <taxon>Eukaryota</taxon>
        <taxon>Fungi</taxon>
        <taxon>Dikarya</taxon>
        <taxon>Ascomycota</taxon>
        <taxon>Pezizomycotina</taxon>
        <taxon>Dothideomycetes</taxon>
        <taxon>Pleosporomycetidae</taxon>
        <taxon>Venturiales</taxon>
        <taxon>Sympoventuriaceae</taxon>
        <taxon>Verruconis</taxon>
    </lineage>
</organism>
<feature type="compositionally biased region" description="Acidic residues" evidence="1">
    <location>
        <begin position="47"/>
        <end position="64"/>
    </location>
</feature>
<sequence length="132" mass="14284">MVDAALVSGWEWIRQVLRPGWSETRRVVTYSGAEANQKPICMGSRDDDNDDDDDNDADDNNDDDWGGRDAEWTTEPKPEKSGAGGRELGANKGEPLQTKNTPDGGHKRVGHGSGRETPTPGAEGRREHNGGA</sequence>
<evidence type="ECO:0000313" key="2">
    <source>
        <dbReference type="EMBL" id="KIW09550.1"/>
    </source>
</evidence>
<dbReference type="EMBL" id="KN847529">
    <property type="protein sequence ID" value="KIW09550.1"/>
    <property type="molecule type" value="Genomic_DNA"/>
</dbReference>
<dbReference type="VEuPathDB" id="FungiDB:PV09_00423"/>
<dbReference type="RefSeq" id="XP_016219419.1">
    <property type="nucleotide sequence ID" value="XM_016353162.1"/>
</dbReference>
<evidence type="ECO:0000256" key="1">
    <source>
        <dbReference type="SAM" id="MobiDB-lite"/>
    </source>
</evidence>
<keyword evidence="3" id="KW-1185">Reference proteome</keyword>